<feature type="region of interest" description="Disordered" evidence="9">
    <location>
        <begin position="95"/>
        <end position="125"/>
    </location>
</feature>
<name>A0A0H2RM78_9AGAM</name>
<keyword evidence="6" id="KW-0508">mRNA splicing</keyword>
<dbReference type="Pfam" id="PF13019">
    <property type="entry name" value="Sde2_N_Ubi_yeast"/>
    <property type="match status" value="1"/>
</dbReference>
<dbReference type="Pfam" id="PF22782">
    <property type="entry name" value="SDE2"/>
    <property type="match status" value="1"/>
</dbReference>
<dbReference type="InterPro" id="IPR051421">
    <property type="entry name" value="RNA_Proc_DNA_Dmg_Regulator"/>
</dbReference>
<evidence type="ECO:0000313" key="13">
    <source>
        <dbReference type="Proteomes" id="UP000053477"/>
    </source>
</evidence>
<reference evidence="12 13" key="1">
    <citation type="submission" date="2015-04" db="EMBL/GenBank/DDBJ databases">
        <title>Complete genome sequence of Schizopora paradoxa KUC8140, a cosmopolitan wood degrader in East Asia.</title>
        <authorList>
            <consortium name="DOE Joint Genome Institute"/>
            <person name="Min B."/>
            <person name="Park H."/>
            <person name="Jang Y."/>
            <person name="Kim J.-J."/>
            <person name="Kim K.H."/>
            <person name="Pangilinan J."/>
            <person name="Lipzen A."/>
            <person name="Riley R."/>
            <person name="Grigoriev I.V."/>
            <person name="Spatafora J.W."/>
            <person name="Choi I.-G."/>
        </authorList>
    </citation>
    <scope>NUCLEOTIDE SEQUENCE [LARGE SCALE GENOMIC DNA]</scope>
    <source>
        <strain evidence="12 13">KUC8140</strain>
    </source>
</reference>
<keyword evidence="5" id="KW-0507">mRNA processing</keyword>
<evidence type="ECO:0000256" key="1">
    <source>
        <dbReference type="ARBA" id="ARBA00004123"/>
    </source>
</evidence>
<evidence type="ECO:0000313" key="12">
    <source>
        <dbReference type="EMBL" id="KLO13060.1"/>
    </source>
</evidence>
<dbReference type="Proteomes" id="UP000053477">
    <property type="component" value="Unassembled WGS sequence"/>
</dbReference>
<keyword evidence="8" id="KW-0131">Cell cycle</keyword>
<feature type="region of interest" description="Disordered" evidence="9">
    <location>
        <begin position="163"/>
        <end position="183"/>
    </location>
</feature>
<evidence type="ECO:0000256" key="3">
    <source>
        <dbReference type="ARBA" id="ARBA00008726"/>
    </source>
</evidence>
<sequence>MSTTTLLISTFPPFPTLALSLPSDTQIQNLADFLPEYLPFFEDADLAFSLPSGVLPSPNTRLQDIRASRDENDNEDGSNRLLSMRLCPRLPGGKGGFGSQLRAAGGRMSSQKTSNNDSCRDLNGRRLSTIKKAKALESYLESEPARKKAAQEAQKAKLESLERKLGISGGSGGADVGSSTGQKRRFDDTEYLEQSQELVENVKSAVTAALLKKRKTKPKADPKVDDKEKSTTPEESPKTNGDKVDSPSLTEKILEAPATAAVAGTVAASLAAVGA</sequence>
<dbReference type="GO" id="GO:0008380">
    <property type="term" value="P:RNA splicing"/>
    <property type="evidence" value="ECO:0007669"/>
    <property type="project" value="UniProtKB-KW"/>
</dbReference>
<feature type="domain" description="SDE2-like" evidence="11">
    <location>
        <begin position="92"/>
        <end position="207"/>
    </location>
</feature>
<dbReference type="InParanoid" id="A0A0H2RM78"/>
<evidence type="ECO:0000256" key="5">
    <source>
        <dbReference type="ARBA" id="ARBA00022664"/>
    </source>
</evidence>
<dbReference type="GO" id="GO:0005737">
    <property type="term" value="C:cytoplasm"/>
    <property type="evidence" value="ECO:0007669"/>
    <property type="project" value="UniProtKB-SubCell"/>
</dbReference>
<dbReference type="PANTHER" id="PTHR12786:SF1">
    <property type="entry name" value="SPLICING REGULATOR SDE2"/>
    <property type="match status" value="1"/>
</dbReference>
<keyword evidence="7" id="KW-0539">Nucleus</keyword>
<comment type="subcellular location">
    <subcellularLocation>
        <location evidence="2">Cytoplasm</location>
    </subcellularLocation>
    <subcellularLocation>
        <location evidence="1">Nucleus</location>
    </subcellularLocation>
</comment>
<evidence type="ECO:0000256" key="6">
    <source>
        <dbReference type="ARBA" id="ARBA00023187"/>
    </source>
</evidence>
<dbReference type="GO" id="GO:0006397">
    <property type="term" value="P:mRNA processing"/>
    <property type="evidence" value="ECO:0007669"/>
    <property type="project" value="UniProtKB-KW"/>
</dbReference>
<evidence type="ECO:0000256" key="7">
    <source>
        <dbReference type="ARBA" id="ARBA00023242"/>
    </source>
</evidence>
<comment type="similarity">
    <text evidence="3">Belongs to the SDE2 family.</text>
</comment>
<dbReference type="OrthoDB" id="547031at2759"/>
<feature type="compositionally biased region" description="Polar residues" evidence="9">
    <location>
        <begin position="108"/>
        <end position="117"/>
    </location>
</feature>
<feature type="region of interest" description="Disordered" evidence="9">
    <location>
        <begin position="58"/>
        <end position="80"/>
    </location>
</feature>
<dbReference type="AlphaFoldDB" id="A0A0H2RM78"/>
<evidence type="ECO:0000256" key="2">
    <source>
        <dbReference type="ARBA" id="ARBA00004496"/>
    </source>
</evidence>
<dbReference type="InterPro" id="IPR053822">
    <property type="entry name" value="SDE2-like_dom"/>
</dbReference>
<accession>A0A0H2RM78</accession>
<gene>
    <name evidence="12" type="ORF">SCHPADRAFT_904587</name>
</gene>
<proteinExistence type="inferred from homology"/>
<evidence type="ECO:0000256" key="8">
    <source>
        <dbReference type="ARBA" id="ARBA00023306"/>
    </source>
</evidence>
<evidence type="ECO:0000259" key="11">
    <source>
        <dbReference type="Pfam" id="PF22782"/>
    </source>
</evidence>
<dbReference type="InterPro" id="IPR024974">
    <property type="entry name" value="Sde2_N"/>
</dbReference>
<feature type="domain" description="Sde2 ubiquitin" evidence="10">
    <location>
        <begin position="5"/>
        <end position="90"/>
    </location>
</feature>
<feature type="region of interest" description="Disordered" evidence="9">
    <location>
        <begin position="211"/>
        <end position="251"/>
    </location>
</feature>
<dbReference type="STRING" id="27342.A0A0H2RM78"/>
<feature type="compositionally biased region" description="Basic and acidic residues" evidence="9">
    <location>
        <begin position="218"/>
        <end position="245"/>
    </location>
</feature>
<protein>
    <submittedName>
        <fullName evidence="12">Uncharacterized protein</fullName>
    </submittedName>
</protein>
<keyword evidence="4" id="KW-0963">Cytoplasm</keyword>
<dbReference type="EMBL" id="KQ085966">
    <property type="protein sequence ID" value="KLO13060.1"/>
    <property type="molecule type" value="Genomic_DNA"/>
</dbReference>
<evidence type="ECO:0000256" key="9">
    <source>
        <dbReference type="SAM" id="MobiDB-lite"/>
    </source>
</evidence>
<organism evidence="12 13">
    <name type="scientific">Schizopora paradoxa</name>
    <dbReference type="NCBI Taxonomy" id="27342"/>
    <lineage>
        <taxon>Eukaryota</taxon>
        <taxon>Fungi</taxon>
        <taxon>Dikarya</taxon>
        <taxon>Basidiomycota</taxon>
        <taxon>Agaricomycotina</taxon>
        <taxon>Agaricomycetes</taxon>
        <taxon>Hymenochaetales</taxon>
        <taxon>Schizoporaceae</taxon>
        <taxon>Schizopora</taxon>
    </lineage>
</organism>
<evidence type="ECO:0000256" key="4">
    <source>
        <dbReference type="ARBA" id="ARBA00022490"/>
    </source>
</evidence>
<evidence type="ECO:0000259" key="10">
    <source>
        <dbReference type="Pfam" id="PF13019"/>
    </source>
</evidence>
<dbReference type="GO" id="GO:0005634">
    <property type="term" value="C:nucleus"/>
    <property type="evidence" value="ECO:0007669"/>
    <property type="project" value="UniProtKB-SubCell"/>
</dbReference>
<keyword evidence="13" id="KW-1185">Reference proteome</keyword>
<dbReference type="PANTHER" id="PTHR12786">
    <property type="entry name" value="SPLICING FACTOR SF3A-RELATED"/>
    <property type="match status" value="1"/>
</dbReference>